<dbReference type="GeneID" id="111129197"/>
<dbReference type="AlphaFoldDB" id="A0A8B8DUF1"/>
<dbReference type="Gene3D" id="3.40.50.10260">
    <property type="entry name" value="YjeF N-terminal domain"/>
    <property type="match status" value="1"/>
</dbReference>
<dbReference type="Proteomes" id="UP000694844">
    <property type="component" value="Chromosome 4"/>
</dbReference>
<dbReference type="KEGG" id="cvn:111129197"/>
<dbReference type="GO" id="GO:0033962">
    <property type="term" value="P:P-body assembly"/>
    <property type="evidence" value="ECO:0007669"/>
    <property type="project" value="TreeGrafter"/>
</dbReference>
<feature type="compositionally biased region" description="Polar residues" evidence="5">
    <location>
        <begin position="164"/>
        <end position="174"/>
    </location>
</feature>
<keyword evidence="8" id="KW-1185">Reference proteome</keyword>
<accession>A0A8B8DUF1</accession>
<dbReference type="GO" id="GO:0031087">
    <property type="term" value="P:deadenylation-independent decapping of nuclear-transcribed mRNA"/>
    <property type="evidence" value="ECO:0007669"/>
    <property type="project" value="InterPro"/>
</dbReference>
<dbReference type="GO" id="GO:0000932">
    <property type="term" value="C:P-body"/>
    <property type="evidence" value="ECO:0007669"/>
    <property type="project" value="UniProtKB-SubCell"/>
</dbReference>
<feature type="compositionally biased region" description="Polar residues" evidence="5">
    <location>
        <begin position="200"/>
        <end position="212"/>
    </location>
</feature>
<dbReference type="PROSITE" id="PS51512">
    <property type="entry name" value="DFDF"/>
    <property type="match status" value="1"/>
</dbReference>
<name>A0A8B8DUF1_CRAVI</name>
<evidence type="ECO:0000259" key="6">
    <source>
        <dbReference type="PROSITE" id="PS51385"/>
    </source>
</evidence>
<dbReference type="SMART" id="SM01271">
    <property type="entry name" value="LSM14"/>
    <property type="match status" value="1"/>
</dbReference>
<proteinExistence type="inferred from homology"/>
<dbReference type="Pfam" id="PF12701">
    <property type="entry name" value="LSM14"/>
    <property type="match status" value="1"/>
</dbReference>
<evidence type="ECO:0000313" key="9">
    <source>
        <dbReference type="RefSeq" id="XP_022331149.1"/>
    </source>
</evidence>
<dbReference type="InterPro" id="IPR025609">
    <property type="entry name" value="Lsm14-like_N"/>
</dbReference>
<evidence type="ECO:0000313" key="8">
    <source>
        <dbReference type="Proteomes" id="UP000694844"/>
    </source>
</evidence>
<organism evidence="8 9">
    <name type="scientific">Crassostrea virginica</name>
    <name type="common">Eastern oyster</name>
    <dbReference type="NCBI Taxonomy" id="6565"/>
    <lineage>
        <taxon>Eukaryota</taxon>
        <taxon>Metazoa</taxon>
        <taxon>Spiralia</taxon>
        <taxon>Lophotrochozoa</taxon>
        <taxon>Mollusca</taxon>
        <taxon>Bivalvia</taxon>
        <taxon>Autobranchia</taxon>
        <taxon>Pteriomorphia</taxon>
        <taxon>Ostreida</taxon>
        <taxon>Ostreoidea</taxon>
        <taxon>Ostreidae</taxon>
        <taxon>Crassostrea</taxon>
    </lineage>
</organism>
<feature type="region of interest" description="Disordered" evidence="5">
    <location>
        <begin position="143"/>
        <end position="230"/>
    </location>
</feature>
<dbReference type="InterPro" id="IPR004443">
    <property type="entry name" value="YjeF_N_dom"/>
</dbReference>
<evidence type="ECO:0000256" key="1">
    <source>
        <dbReference type="ARBA" id="ARBA00004201"/>
    </source>
</evidence>
<dbReference type="Pfam" id="PF09532">
    <property type="entry name" value="FDF"/>
    <property type="match status" value="1"/>
</dbReference>
<dbReference type="OrthoDB" id="10030313at2759"/>
<dbReference type="Gene3D" id="2.30.30.100">
    <property type="match status" value="1"/>
</dbReference>
<gene>
    <name evidence="9" type="primary">LOC111129197</name>
</gene>
<keyword evidence="4" id="KW-0963">Cytoplasm</keyword>
<dbReference type="InterPro" id="IPR036652">
    <property type="entry name" value="YjeF_N_dom_sf"/>
</dbReference>
<dbReference type="PROSITE" id="PS51385">
    <property type="entry name" value="YJEF_N"/>
    <property type="match status" value="1"/>
</dbReference>
<dbReference type="FunFam" id="2.30.30.100:FF:000026">
    <property type="entry name" value="Enhancer of mRNA-decapping protein 3"/>
    <property type="match status" value="1"/>
</dbReference>
<reference evidence="9" key="1">
    <citation type="submission" date="2025-08" db="UniProtKB">
        <authorList>
            <consortium name="RefSeq"/>
        </authorList>
    </citation>
    <scope>IDENTIFICATION</scope>
    <source>
        <tissue evidence="9">Whole sample</tissue>
    </source>
</reference>
<dbReference type="PANTHER" id="PTHR13612">
    <property type="entry name" value="ENHANCER OF MRNA-DECAPPING PROTEIN 3"/>
    <property type="match status" value="1"/>
</dbReference>
<evidence type="ECO:0000256" key="5">
    <source>
        <dbReference type="SAM" id="MobiDB-lite"/>
    </source>
</evidence>
<dbReference type="Pfam" id="PF03853">
    <property type="entry name" value="YjeF_N"/>
    <property type="match status" value="1"/>
</dbReference>
<feature type="domain" description="DFDF" evidence="7">
    <location>
        <begin position="230"/>
        <end position="266"/>
    </location>
</feature>
<dbReference type="SUPFAM" id="SSF64153">
    <property type="entry name" value="YjeF N-terminal domain-like"/>
    <property type="match status" value="1"/>
</dbReference>
<dbReference type="InterPro" id="IPR025762">
    <property type="entry name" value="DFDF"/>
</dbReference>
<evidence type="ECO:0000256" key="2">
    <source>
        <dbReference type="ARBA" id="ARBA00006610"/>
    </source>
</evidence>
<evidence type="ECO:0000259" key="7">
    <source>
        <dbReference type="PROSITE" id="PS51512"/>
    </source>
</evidence>
<protein>
    <recommendedName>
        <fullName evidence="3">Enhancer of mRNA-decapping protein 3</fullName>
    </recommendedName>
</protein>
<sequence>MSSAFVGCIVSIDCGETLGMYQGQVTCINNSSQELTITKAFRNGLKCPVSEITLNASDIKDLKIVKNQTEAISITKKLQQSTPSKLSPENDCLLTAPSPVKIIEKPTGVLVEKQLNDFSNIRNGSGKGSQEALVNGFLKKSTSAPRMTNGVMPRSPINGVHRYASTNGNAQQRYTPPFENGSRNVRYTPTKEEQQRPRRNSTSETKTRSSSAAKKIDFRRKLPSQSREDCFSAPSESYLQDFDFEKNLALFDKKAVFEEIESANPDLIKVMDTKKPQKYRCDENVLQSAPVVYKQIKVPKSVPSTNTFVTDSGLVVPSISYEWRKKLFEAAENLGFKQERQIEMVGRSACEMVLQLLGGSTRLNPQNGHQLPSVMVLCGPHLQGAYGVNCARQLSNHNVKVQVFMPGHAKIPAFMEDELALFDSSDGKRTSSLQDLSSSAVDIIINAMDTHENTQYKQQGWFIACSEWANHSKAPVLSLDPPVEGTSVQAKWSLGICLPLTGKDSTSKVYLCDLGFPKKVFTNHGIEYISPFSHKFIIPLHYRS</sequence>
<dbReference type="PANTHER" id="PTHR13612:SF0">
    <property type="entry name" value="ENHANCER OF MRNA-DECAPPING PROTEIN 3"/>
    <property type="match status" value="1"/>
</dbReference>
<evidence type="ECO:0000256" key="4">
    <source>
        <dbReference type="ARBA" id="ARBA00022490"/>
    </source>
</evidence>
<dbReference type="SMART" id="SM01199">
    <property type="entry name" value="FDF"/>
    <property type="match status" value="1"/>
</dbReference>
<dbReference type="GO" id="GO:0003729">
    <property type="term" value="F:mRNA binding"/>
    <property type="evidence" value="ECO:0007669"/>
    <property type="project" value="InterPro"/>
</dbReference>
<feature type="domain" description="YjeF N-terminal" evidence="6">
    <location>
        <begin position="320"/>
        <end position="522"/>
    </location>
</feature>
<comment type="similarity">
    <text evidence="2">Belongs to the EDC3 family.</text>
</comment>
<feature type="compositionally biased region" description="Basic and acidic residues" evidence="5">
    <location>
        <begin position="214"/>
        <end position="230"/>
    </location>
</feature>
<dbReference type="InterPro" id="IPR019050">
    <property type="entry name" value="FDF_dom"/>
</dbReference>
<dbReference type="CDD" id="cd01737">
    <property type="entry name" value="LSm16_N"/>
    <property type="match status" value="1"/>
</dbReference>
<dbReference type="InterPro" id="IPR034107">
    <property type="entry name" value="Lsm16_N"/>
</dbReference>
<dbReference type="RefSeq" id="XP_022331149.1">
    <property type="nucleotide sequence ID" value="XM_022475441.1"/>
</dbReference>
<comment type="subcellular location">
    <subcellularLocation>
        <location evidence="1">Cytoplasm</location>
        <location evidence="1">P-body</location>
    </subcellularLocation>
</comment>
<evidence type="ECO:0000256" key="3">
    <source>
        <dbReference type="ARBA" id="ARBA00015797"/>
    </source>
</evidence>